<dbReference type="GeneID" id="93644948"/>
<evidence type="ECO:0000313" key="2">
    <source>
        <dbReference type="Proteomes" id="UP000031829"/>
    </source>
</evidence>
<gene>
    <name evidence="1" type="ORF">BG04_1479</name>
</gene>
<name>A0A0B6AH43_PRIM2</name>
<dbReference type="HOGENOM" id="CLU_2713992_0_0_9"/>
<proteinExistence type="predicted"/>
<protein>
    <submittedName>
        <fullName evidence="1">Uncharacterized protein</fullName>
    </submittedName>
</protein>
<dbReference type="RefSeq" id="WP_034656693.1">
    <property type="nucleotide sequence ID" value="NZ_BCVB01000021.1"/>
</dbReference>
<sequence>MNLEQKVIELENRVTQLEEKATAATAALNNSDISLEKILSFFPDTFDKKKDSVIYTIAKVITLGLQEGRRHQ</sequence>
<organism evidence="1 2">
    <name type="scientific">Priestia megaterium (strain ATCC 14581 / DSM 32 / CCUG 1817 / JCM 2506 / NBRC 15308 / NCIMB 9376 / NCTC 10342 / NRRL B-14308 / VKM B-512 / Ford 19)</name>
    <name type="common">Bacillus megaterium</name>
    <dbReference type="NCBI Taxonomy" id="1348623"/>
    <lineage>
        <taxon>Bacteria</taxon>
        <taxon>Bacillati</taxon>
        <taxon>Bacillota</taxon>
        <taxon>Bacilli</taxon>
        <taxon>Bacillales</taxon>
        <taxon>Bacillaceae</taxon>
        <taxon>Priestia</taxon>
    </lineage>
</organism>
<evidence type="ECO:0000313" key="1">
    <source>
        <dbReference type="EMBL" id="AJI20352.1"/>
    </source>
</evidence>
<dbReference type="Proteomes" id="UP000031829">
    <property type="component" value="Chromosome"/>
</dbReference>
<dbReference type="EMBL" id="CP009920">
    <property type="protein sequence ID" value="AJI20352.1"/>
    <property type="molecule type" value="Genomic_DNA"/>
</dbReference>
<dbReference type="KEGG" id="bmeg:BG04_1479"/>
<accession>A0A0B6AH43</accession>
<reference evidence="1 2" key="1">
    <citation type="journal article" date="2015" name="Genome Announc.">
        <title>Complete genome sequences for 35 biothreat assay-relevant bacillus species.</title>
        <authorList>
            <person name="Johnson S.L."/>
            <person name="Daligault H.E."/>
            <person name="Davenport K.W."/>
            <person name="Jaissle J."/>
            <person name="Frey K.G."/>
            <person name="Ladner J.T."/>
            <person name="Broomall S.M."/>
            <person name="Bishop-Lilly K.A."/>
            <person name="Bruce D.C."/>
            <person name="Gibbons H.S."/>
            <person name="Coyne S.R."/>
            <person name="Lo C.C."/>
            <person name="Meincke L."/>
            <person name="Munk A.C."/>
            <person name="Koroleva G.I."/>
            <person name="Rosenzweig C.N."/>
            <person name="Palacios G.F."/>
            <person name="Redden C.L."/>
            <person name="Minogue T.D."/>
            <person name="Chain P.S."/>
        </authorList>
    </citation>
    <scope>NUCLEOTIDE SEQUENCE [LARGE SCALE GENOMIC DNA]</scope>
    <source>
        <strain evidence="2">ATCC 14581 / DSM 32 / JCM 2506 / NBRC 15308 / NCIMB 9376 / NCTC 10342 / NRRL B-14308 / VKM B-512</strain>
    </source>
</reference>
<dbReference type="AlphaFoldDB" id="A0A0B6AH43"/>